<dbReference type="RefSeq" id="WP_012917442.1">
    <property type="nucleotide sequence ID" value="NC_013722.1"/>
</dbReference>
<name>D2UGD8_XANAP</name>
<dbReference type="Gene3D" id="1.50.10.10">
    <property type="match status" value="1"/>
</dbReference>
<dbReference type="InterPro" id="IPR012341">
    <property type="entry name" value="6hp_glycosidase-like_sf"/>
</dbReference>
<dbReference type="InterPro" id="IPR008928">
    <property type="entry name" value="6-hairpin_glycosidase_sf"/>
</dbReference>
<evidence type="ECO:0000313" key="7">
    <source>
        <dbReference type="EMBL" id="CBA17449.1"/>
    </source>
</evidence>
<feature type="binding site" evidence="5">
    <location>
        <position position="158"/>
    </location>
    <ligand>
        <name>substrate</name>
    </ligand>
</feature>
<feature type="binding site" evidence="5">
    <location>
        <begin position="165"/>
        <end position="166"/>
    </location>
    <ligand>
        <name>substrate</name>
    </ligand>
</feature>
<protein>
    <recommendedName>
        <fullName evidence="5">Periplasmic trehalase</fullName>
        <ecNumber evidence="5">3.2.1.28</ecNumber>
    </recommendedName>
    <alternativeName>
        <fullName evidence="5">Alpha,alpha-trehalase</fullName>
    </alternativeName>
    <alternativeName>
        <fullName evidence="5">Alpha,alpha-trehalose glucohydrolase</fullName>
    </alternativeName>
</protein>
<dbReference type="InterPro" id="IPR018232">
    <property type="entry name" value="Glyco_hydro_37_CS"/>
</dbReference>
<evidence type="ECO:0000256" key="1">
    <source>
        <dbReference type="ARBA" id="ARBA00022729"/>
    </source>
</evidence>
<sequence precursor="true">MSHAAPPSCTPLLSLSLGLLLGNCDATAEQAVPALTQAKQEPPQTPDLAYPELFQDVQEQALFDDQKHFVDATPRRDPALINTDYLAQRQKPDFDLRHFVAANFEESGPALPEAIHQDSDLGTHIDALWPLLVRHQTEVPAYSSLLALPHPYVVPGGRFGEIYYWDSYFTMLGLVHSGQTERSRQMLDNFAYLIDTYGHIPNGNRTYYLSRSQPPFFSHMVQLQAQVEGDGAYARYLPQLQKEYAYWMDGAQALAPGNAQAHVVRLTDGSLLNRYWDARDTPRPEAWLHDVRTAAAAKRRPAAEVYRDLRAGAESGWDYSSRWLGDRKTLASIRTTAIVPVDLNSLLYHLESTLALACAKNPGAAGCDTDYAALASARKTAIDKHLWSSAGYYADYDWQKRQLREQVTAAALYPLFVGLASQDRAKRSADTVQAQLLRPGGLATTRLHTGQQWDEPNGWAPLQWIAVDGLRRYGQDAIAQRIGSRFLARVQALFAQRHTLVEKYAVDGQTNGGGGGEYPLQDGFGWTNGVTLLLLDLYAPGSTTSPQSQHQPVSEAMLEPAML</sequence>
<feature type="binding site" evidence="5">
    <location>
        <begin position="211"/>
        <end position="213"/>
    </location>
    <ligand>
        <name>substrate</name>
    </ligand>
</feature>
<dbReference type="PATRIC" id="fig|29447.3.peg.2935"/>
<dbReference type="NCBIfam" id="NF009775">
    <property type="entry name" value="PRK13272.1"/>
    <property type="match status" value="1"/>
</dbReference>
<evidence type="ECO:0000313" key="8">
    <source>
        <dbReference type="Proteomes" id="UP000001890"/>
    </source>
</evidence>
<dbReference type="eggNOG" id="COG1626">
    <property type="taxonomic scope" value="Bacteria"/>
</dbReference>
<evidence type="ECO:0000256" key="3">
    <source>
        <dbReference type="ARBA" id="ARBA00022801"/>
    </source>
</evidence>
<feature type="region of interest" description="Disordered" evidence="6">
    <location>
        <begin position="543"/>
        <end position="563"/>
    </location>
</feature>
<dbReference type="InterPro" id="IPR001661">
    <property type="entry name" value="Glyco_hydro_37"/>
</dbReference>
<feature type="active site" description="Proton donor/acceptor" evidence="5">
    <location>
        <position position="502"/>
    </location>
</feature>
<dbReference type="OrthoDB" id="106887at2"/>
<dbReference type="STRING" id="380358.XALC_2972"/>
<comment type="function">
    <text evidence="5">Provides the cells with the ability to utilize trehalose at high osmolarity by splitting it into glucose molecules that can subsequently be taken up by the phosphotransferase-mediated uptake system.</text>
</comment>
<dbReference type="EC" id="3.2.1.28" evidence="5"/>
<feature type="binding site" evidence="5">
    <location>
        <position position="316"/>
    </location>
    <ligand>
        <name>substrate</name>
    </ligand>
</feature>
<feature type="binding site" evidence="5">
    <location>
        <position position="517"/>
    </location>
    <ligand>
        <name>substrate</name>
    </ligand>
</feature>
<keyword evidence="4 5" id="KW-0326">Glycosidase</keyword>
<keyword evidence="1 5" id="KW-0732">Signal</keyword>
<evidence type="ECO:0000256" key="2">
    <source>
        <dbReference type="ARBA" id="ARBA00022764"/>
    </source>
</evidence>
<dbReference type="InterPro" id="IPR023720">
    <property type="entry name" value="Trehalase_periplasmic"/>
</dbReference>
<evidence type="ECO:0000256" key="5">
    <source>
        <dbReference type="HAMAP-Rule" id="MF_01060"/>
    </source>
</evidence>
<dbReference type="NCBIfam" id="NF009774">
    <property type="entry name" value="PRK13271.1"/>
    <property type="match status" value="1"/>
</dbReference>
<dbReference type="KEGG" id="xal:XALC_2972"/>
<dbReference type="GO" id="GO:0071474">
    <property type="term" value="P:cellular hyperosmotic response"/>
    <property type="evidence" value="ECO:0007669"/>
    <property type="project" value="InterPro"/>
</dbReference>
<keyword evidence="2 5" id="KW-0574">Periplasm</keyword>
<comment type="subcellular location">
    <subcellularLocation>
        <location evidence="5">Periplasm</location>
    </subcellularLocation>
</comment>
<dbReference type="PROSITE" id="PS00927">
    <property type="entry name" value="TREHALASE_1"/>
    <property type="match status" value="1"/>
</dbReference>
<dbReference type="GO" id="GO:0042597">
    <property type="term" value="C:periplasmic space"/>
    <property type="evidence" value="ECO:0007669"/>
    <property type="project" value="UniProtKB-SubCell"/>
</dbReference>
<dbReference type="PANTHER" id="PTHR23403">
    <property type="entry name" value="TREHALASE"/>
    <property type="match status" value="1"/>
</dbReference>
<keyword evidence="8" id="KW-1185">Reference proteome</keyword>
<dbReference type="Pfam" id="PF01204">
    <property type="entry name" value="Trehalase"/>
    <property type="match status" value="1"/>
</dbReference>
<dbReference type="SUPFAM" id="SSF48208">
    <property type="entry name" value="Six-hairpin glycosidases"/>
    <property type="match status" value="1"/>
</dbReference>
<evidence type="ECO:0000256" key="4">
    <source>
        <dbReference type="ARBA" id="ARBA00023295"/>
    </source>
</evidence>
<dbReference type="PANTHER" id="PTHR23403:SF1">
    <property type="entry name" value="TREHALASE"/>
    <property type="match status" value="1"/>
</dbReference>
<feature type="active site" description="Proton donor/acceptor" evidence="5">
    <location>
        <position position="318"/>
    </location>
</feature>
<dbReference type="EMBL" id="FP565176">
    <property type="protein sequence ID" value="CBA17449.1"/>
    <property type="molecule type" value="Genomic_DNA"/>
</dbReference>
<dbReference type="GO" id="GO:0005993">
    <property type="term" value="P:trehalose catabolic process"/>
    <property type="evidence" value="ECO:0007669"/>
    <property type="project" value="InterPro"/>
</dbReference>
<proteinExistence type="inferred from homology"/>
<evidence type="ECO:0000256" key="6">
    <source>
        <dbReference type="SAM" id="MobiDB-lite"/>
    </source>
</evidence>
<dbReference type="GeneID" id="57878282"/>
<organism evidence="7 8">
    <name type="scientific">Xanthomonas albilineans (strain GPE PC73 / CFBP 7063)</name>
    <dbReference type="NCBI Taxonomy" id="380358"/>
    <lineage>
        <taxon>Bacteria</taxon>
        <taxon>Pseudomonadati</taxon>
        <taxon>Pseudomonadota</taxon>
        <taxon>Gammaproteobacteria</taxon>
        <taxon>Lysobacterales</taxon>
        <taxon>Lysobacteraceae</taxon>
        <taxon>Xanthomonas</taxon>
    </lineage>
</organism>
<dbReference type="PROSITE" id="PS00928">
    <property type="entry name" value="TREHALASE_2"/>
    <property type="match status" value="1"/>
</dbReference>
<comment type="catalytic activity">
    <reaction evidence="5">
        <text>alpha,alpha-trehalose + H2O = alpha-D-glucose + beta-D-glucose</text>
        <dbReference type="Rhea" id="RHEA:32675"/>
        <dbReference type="ChEBI" id="CHEBI:15377"/>
        <dbReference type="ChEBI" id="CHEBI:15903"/>
        <dbReference type="ChEBI" id="CHEBI:16551"/>
        <dbReference type="ChEBI" id="CHEBI:17925"/>
        <dbReference type="EC" id="3.2.1.28"/>
    </reaction>
</comment>
<comment type="similarity">
    <text evidence="5">Belongs to the glycosyl hydrolase 37 family.</text>
</comment>
<keyword evidence="3 5" id="KW-0378">Hydrolase</keyword>
<gene>
    <name evidence="5 7" type="primary">treA</name>
    <name evidence="7" type="ordered locus">XALc_2972</name>
</gene>
<reference evidence="7 8" key="1">
    <citation type="journal article" date="2009" name="BMC Genomics">
        <title>The complete genome sequence of Xanthomonas albilineans provides new insights into the reductive genome evolution of the xylem-limited Xanthomonadaceae.</title>
        <authorList>
            <person name="Pieretti I."/>
            <person name="Royer M."/>
            <person name="Barbe V."/>
            <person name="Carrere S."/>
            <person name="Koebnik R."/>
            <person name="Cociancich S."/>
            <person name="Couloux A."/>
            <person name="Darrasse A."/>
            <person name="Gouzy J."/>
            <person name="Jacques M.A."/>
            <person name="Lauber E."/>
            <person name="Manceau C."/>
            <person name="Mangenot S."/>
            <person name="Poussier S."/>
            <person name="Segurens B."/>
            <person name="Szurek B."/>
            <person name="Verdier V."/>
            <person name="Arlat M."/>
            <person name="Rott P."/>
        </authorList>
    </citation>
    <scope>NUCLEOTIDE SEQUENCE [LARGE SCALE GENOMIC DNA]</scope>
    <source>
        <strain evidence="8">GPE PC73 / CFBP 7063</strain>
    </source>
</reference>
<dbReference type="GO" id="GO:0004555">
    <property type="term" value="F:alpha,alpha-trehalase activity"/>
    <property type="evidence" value="ECO:0007669"/>
    <property type="project" value="UniProtKB-UniRule"/>
</dbReference>
<feature type="binding site" evidence="5">
    <location>
        <begin position="283"/>
        <end position="285"/>
    </location>
    <ligand>
        <name>substrate</name>
    </ligand>
</feature>
<dbReference type="FunFam" id="1.50.10.10:FF:000003">
    <property type="entry name" value="Cytoplasmic trehalase"/>
    <property type="match status" value="1"/>
</dbReference>
<dbReference type="HAMAP" id="MF_01060">
    <property type="entry name" value="Peripl_trehalase"/>
    <property type="match status" value="1"/>
</dbReference>
<dbReference type="Proteomes" id="UP000001890">
    <property type="component" value="Chromosome"/>
</dbReference>
<feature type="binding site" evidence="5">
    <location>
        <position position="202"/>
    </location>
    <ligand>
        <name>substrate</name>
    </ligand>
</feature>
<feature type="compositionally biased region" description="Polar residues" evidence="6">
    <location>
        <begin position="543"/>
        <end position="552"/>
    </location>
</feature>
<dbReference type="AlphaFoldDB" id="D2UGD8"/>
<dbReference type="PRINTS" id="PR00744">
    <property type="entry name" value="GLHYDRLASE37"/>
</dbReference>
<feature type="chain" id="PRO_5009009251" description="Periplasmic trehalase" evidence="5">
    <location>
        <begin position="29"/>
        <end position="563"/>
    </location>
</feature>
<dbReference type="NCBIfam" id="NF009773">
    <property type="entry name" value="PRK13270.1"/>
    <property type="match status" value="1"/>
</dbReference>
<accession>D2UGD8</accession>
<feature type="signal peptide" evidence="5">
    <location>
        <begin position="1"/>
        <end position="28"/>
    </location>
</feature>